<keyword evidence="1" id="KW-1133">Transmembrane helix</keyword>
<feature type="transmembrane region" description="Helical" evidence="1">
    <location>
        <begin position="87"/>
        <end position="108"/>
    </location>
</feature>
<evidence type="ECO:0000259" key="2">
    <source>
        <dbReference type="Pfam" id="PF13612"/>
    </source>
</evidence>
<dbReference type="NCBIfam" id="NF033520">
    <property type="entry name" value="transpos_IS982"/>
    <property type="match status" value="1"/>
</dbReference>
<dbReference type="Pfam" id="PF13612">
    <property type="entry name" value="DDE_Tnp_1_3"/>
    <property type="match status" value="1"/>
</dbReference>
<dbReference type="AlphaFoldDB" id="A0A382LGC5"/>
<proteinExistence type="predicted"/>
<organism evidence="3">
    <name type="scientific">marine metagenome</name>
    <dbReference type="NCBI Taxonomy" id="408172"/>
    <lineage>
        <taxon>unclassified sequences</taxon>
        <taxon>metagenomes</taxon>
        <taxon>ecological metagenomes</taxon>
    </lineage>
</organism>
<accession>A0A382LGC5</accession>
<name>A0A382LGC5_9ZZZZ</name>
<feature type="domain" description="Transposase DDE" evidence="2">
    <location>
        <begin position="115"/>
        <end position="210"/>
    </location>
</feature>
<keyword evidence="1" id="KW-0472">Membrane</keyword>
<evidence type="ECO:0000256" key="1">
    <source>
        <dbReference type="SAM" id="Phobius"/>
    </source>
</evidence>
<feature type="transmembrane region" description="Helical" evidence="1">
    <location>
        <begin position="44"/>
        <end position="63"/>
    </location>
</feature>
<gene>
    <name evidence="3" type="ORF">METZ01_LOCUS287769</name>
</gene>
<evidence type="ECO:0000313" key="3">
    <source>
        <dbReference type="EMBL" id="SVC34915.1"/>
    </source>
</evidence>
<sequence length="212" mass="24405">MTQETSHATNARILAETHFEISEFLKLFSPLLKRHLIGEDRQRSFSRLALCEIMTILVAHQIIGAPNLKHFYQKIIWQYHRREFPGLISYSRFSGIAAIAVVPLTLYLRFRMEMSRHTGLYVIDSTPLRVCMNLRIPRHQVFKGLAGRGKSSTGWFYGFKLHLVINHVGELMNVFISAGNHDDRKPVLDLVRKLKGKLLGDKGYIKKNCSNN</sequence>
<dbReference type="InterPro" id="IPR025668">
    <property type="entry name" value="Tnp_DDE_dom"/>
</dbReference>
<protein>
    <recommendedName>
        <fullName evidence="2">Transposase DDE domain-containing protein</fullName>
    </recommendedName>
</protein>
<reference evidence="3" key="1">
    <citation type="submission" date="2018-05" db="EMBL/GenBank/DDBJ databases">
        <authorList>
            <person name="Lanie J.A."/>
            <person name="Ng W.-L."/>
            <person name="Kazmierczak K.M."/>
            <person name="Andrzejewski T.M."/>
            <person name="Davidsen T.M."/>
            <person name="Wayne K.J."/>
            <person name="Tettelin H."/>
            <person name="Glass J.I."/>
            <person name="Rusch D."/>
            <person name="Podicherti R."/>
            <person name="Tsui H.-C.T."/>
            <person name="Winkler M.E."/>
        </authorList>
    </citation>
    <scope>NUCLEOTIDE SEQUENCE</scope>
</reference>
<keyword evidence="1" id="KW-0812">Transmembrane</keyword>
<dbReference type="EMBL" id="UINC01086449">
    <property type="protein sequence ID" value="SVC34915.1"/>
    <property type="molecule type" value="Genomic_DNA"/>
</dbReference>